<dbReference type="Pfam" id="PF13358">
    <property type="entry name" value="DDE_3"/>
    <property type="match status" value="1"/>
</dbReference>
<evidence type="ECO:0000259" key="2">
    <source>
        <dbReference type="Pfam" id="PF13358"/>
    </source>
</evidence>
<evidence type="ECO:0000313" key="3">
    <source>
        <dbReference type="EMBL" id="QVL30322.1"/>
    </source>
</evidence>
<keyword evidence="1" id="KW-1133">Transmembrane helix</keyword>
<gene>
    <name evidence="3" type="ORF">KIH39_15830</name>
</gene>
<evidence type="ECO:0000256" key="1">
    <source>
        <dbReference type="SAM" id="Phobius"/>
    </source>
</evidence>
<proteinExistence type="predicted"/>
<keyword evidence="4" id="KW-1185">Reference proteome</keyword>
<keyword evidence="1" id="KW-0812">Transmembrane</keyword>
<dbReference type="InterPro" id="IPR038717">
    <property type="entry name" value="Tc1-like_DDE_dom"/>
</dbReference>
<reference evidence="3" key="1">
    <citation type="submission" date="2021-05" db="EMBL/GenBank/DDBJ databases">
        <title>Complete genome sequence of the cellulolytic planctomycete Telmatocola sphagniphila SP2T and characterization of the first cellulase from planctomycetes.</title>
        <authorList>
            <person name="Rakitin A.L."/>
            <person name="Beletsky A.V."/>
            <person name="Naumoff D.G."/>
            <person name="Kulichevskaya I.S."/>
            <person name="Mardanov A.V."/>
            <person name="Ravin N.V."/>
            <person name="Dedysh S.N."/>
        </authorList>
    </citation>
    <scope>NUCLEOTIDE SEQUENCE</scope>
    <source>
        <strain evidence="3">SP2T</strain>
    </source>
</reference>
<dbReference type="EMBL" id="CP074694">
    <property type="protein sequence ID" value="QVL30322.1"/>
    <property type="molecule type" value="Genomic_DNA"/>
</dbReference>
<dbReference type="AlphaFoldDB" id="A0A8E6ETS0"/>
<feature type="domain" description="Tc1-like transposase DDE" evidence="2">
    <location>
        <begin position="14"/>
        <end position="67"/>
    </location>
</feature>
<keyword evidence="1" id="KW-0472">Membrane</keyword>
<dbReference type="RefSeq" id="WP_213494198.1">
    <property type="nucleotide sequence ID" value="NZ_CP074694.1"/>
</dbReference>
<protein>
    <submittedName>
        <fullName evidence="3">Transposase</fullName>
    </submittedName>
</protein>
<name>A0A8E6ETS0_9BACT</name>
<organism evidence="3 4">
    <name type="scientific">Telmatocola sphagniphila</name>
    <dbReference type="NCBI Taxonomy" id="1123043"/>
    <lineage>
        <taxon>Bacteria</taxon>
        <taxon>Pseudomonadati</taxon>
        <taxon>Planctomycetota</taxon>
        <taxon>Planctomycetia</taxon>
        <taxon>Gemmatales</taxon>
        <taxon>Gemmataceae</taxon>
    </lineage>
</organism>
<accession>A0A8E6ETS0</accession>
<sequence>MVPNLKKGDRRRAPIVFIDETGLRLAPLLRRTWAPKGLRPYLKQKAGRRQKISIIGALTYLAQLAVSTMRFFLVSGW</sequence>
<feature type="transmembrane region" description="Helical" evidence="1">
    <location>
        <begin position="52"/>
        <end position="73"/>
    </location>
</feature>
<dbReference type="KEGG" id="tsph:KIH39_15830"/>
<dbReference type="Proteomes" id="UP000676194">
    <property type="component" value="Chromosome"/>
</dbReference>
<evidence type="ECO:0000313" key="4">
    <source>
        <dbReference type="Proteomes" id="UP000676194"/>
    </source>
</evidence>